<gene>
    <name evidence="6" type="ORF">ACAOBT_LOCUS5025</name>
</gene>
<dbReference type="Pfam" id="PF00057">
    <property type="entry name" value="Ldl_recept_a"/>
    <property type="match status" value="1"/>
</dbReference>
<feature type="domain" description="Ig-like" evidence="5">
    <location>
        <begin position="57"/>
        <end position="149"/>
    </location>
</feature>
<keyword evidence="4" id="KW-0472">Membrane</keyword>
<dbReference type="InterPro" id="IPR007110">
    <property type="entry name" value="Ig-like_dom"/>
</dbReference>
<keyword evidence="4" id="KW-0812">Transmembrane</keyword>
<organism evidence="6 7">
    <name type="scientific">Acanthoscelides obtectus</name>
    <name type="common">Bean weevil</name>
    <name type="synonym">Bruchus obtectus</name>
    <dbReference type="NCBI Taxonomy" id="200917"/>
    <lineage>
        <taxon>Eukaryota</taxon>
        <taxon>Metazoa</taxon>
        <taxon>Ecdysozoa</taxon>
        <taxon>Arthropoda</taxon>
        <taxon>Hexapoda</taxon>
        <taxon>Insecta</taxon>
        <taxon>Pterygota</taxon>
        <taxon>Neoptera</taxon>
        <taxon>Endopterygota</taxon>
        <taxon>Coleoptera</taxon>
        <taxon>Polyphaga</taxon>
        <taxon>Cucujiformia</taxon>
        <taxon>Chrysomeloidea</taxon>
        <taxon>Chrysomelidae</taxon>
        <taxon>Bruchinae</taxon>
        <taxon>Bruchini</taxon>
        <taxon>Acanthoscelides</taxon>
    </lineage>
</organism>
<dbReference type="PROSITE" id="PS50068">
    <property type="entry name" value="LDLRA_2"/>
    <property type="match status" value="1"/>
</dbReference>
<evidence type="ECO:0000259" key="5">
    <source>
        <dbReference type="PROSITE" id="PS50835"/>
    </source>
</evidence>
<evidence type="ECO:0000256" key="1">
    <source>
        <dbReference type="ARBA" id="ARBA00023157"/>
    </source>
</evidence>
<dbReference type="OrthoDB" id="2019384at2759"/>
<evidence type="ECO:0000313" key="6">
    <source>
        <dbReference type="EMBL" id="CAH1963134.1"/>
    </source>
</evidence>
<evidence type="ECO:0000313" key="7">
    <source>
        <dbReference type="Proteomes" id="UP001152888"/>
    </source>
</evidence>
<keyword evidence="4" id="KW-1133">Transmembrane helix</keyword>
<dbReference type="InterPro" id="IPR023415">
    <property type="entry name" value="LDLR_class-A_CS"/>
</dbReference>
<dbReference type="SUPFAM" id="SSF57424">
    <property type="entry name" value="LDL receptor-like module"/>
    <property type="match status" value="1"/>
</dbReference>
<accession>A0A9P0NXM3</accession>
<dbReference type="InterPro" id="IPR036055">
    <property type="entry name" value="LDL_receptor-like_sf"/>
</dbReference>
<feature type="transmembrane region" description="Helical" evidence="4">
    <location>
        <begin position="275"/>
        <end position="303"/>
    </location>
</feature>
<reference evidence="6" key="1">
    <citation type="submission" date="2022-03" db="EMBL/GenBank/DDBJ databases">
        <authorList>
            <person name="Sayadi A."/>
        </authorList>
    </citation>
    <scope>NUCLEOTIDE SEQUENCE</scope>
</reference>
<keyword evidence="1" id="KW-1015">Disulfide bond</keyword>
<dbReference type="CDD" id="cd00112">
    <property type="entry name" value="LDLa"/>
    <property type="match status" value="1"/>
</dbReference>
<keyword evidence="7" id="KW-1185">Reference proteome</keyword>
<protein>
    <recommendedName>
        <fullName evidence="5">Ig-like domain-containing protein</fullName>
    </recommendedName>
</protein>
<dbReference type="PROSITE" id="PS01209">
    <property type="entry name" value="LDLRA_1"/>
    <property type="match status" value="1"/>
</dbReference>
<sequence>MFKVCLHIGRRMSHRCQLDSLREASTMFAQLPQKGNILYVGNLRLQILKNTNDFLSPVSDTVEEKVGTSFSLICMLIATNDTNSNLIDDNLSWIRTESLSNQTRIKKTISSNPGINKSEKRFDALKVDDVGTYYCVSKKFNLSVDVTISVIDNDVKQNEFRFMRDPVYCNDQMFHCKSDGLCIISHYVCDGKPDCKDGSDETIDLCHGEPCKDKIPCEDGRCIPTSWCCDRHLDVNCMVINKHICCQSMIPSESYEELESGYPTLDHNHHFGARYLFISVCIVSILFSIVLLLLIVSKVVIFAKKTALQQQHRNFCDGINLRNQTNVNIIRANFNPTNIYTVGGNSRTPRTNIIIDTDATDPLLFNGRFNINSGLGEQPPSYVDVVRSNRLISEPPPPYTSREILNDQEETTTTSMRS</sequence>
<dbReference type="Proteomes" id="UP001152888">
    <property type="component" value="Unassembled WGS sequence"/>
</dbReference>
<comment type="caution">
    <text evidence="6">The sequence shown here is derived from an EMBL/GenBank/DDBJ whole genome shotgun (WGS) entry which is preliminary data.</text>
</comment>
<dbReference type="PROSITE" id="PS50835">
    <property type="entry name" value="IG_LIKE"/>
    <property type="match status" value="1"/>
</dbReference>
<dbReference type="Gene3D" id="4.10.400.10">
    <property type="entry name" value="Low-density Lipoprotein Receptor"/>
    <property type="match status" value="1"/>
</dbReference>
<dbReference type="AlphaFoldDB" id="A0A9P0NXM3"/>
<feature type="region of interest" description="Disordered" evidence="3">
    <location>
        <begin position="393"/>
        <end position="418"/>
    </location>
</feature>
<evidence type="ECO:0000256" key="3">
    <source>
        <dbReference type="SAM" id="MobiDB-lite"/>
    </source>
</evidence>
<dbReference type="PRINTS" id="PR00261">
    <property type="entry name" value="LDLRECEPTOR"/>
</dbReference>
<name>A0A9P0NXM3_ACAOB</name>
<dbReference type="EMBL" id="CAKOFQ010006705">
    <property type="protein sequence ID" value="CAH1963134.1"/>
    <property type="molecule type" value="Genomic_DNA"/>
</dbReference>
<evidence type="ECO:0000256" key="4">
    <source>
        <dbReference type="SAM" id="Phobius"/>
    </source>
</evidence>
<comment type="caution">
    <text evidence="2">Lacks conserved residue(s) required for the propagation of feature annotation.</text>
</comment>
<dbReference type="SMART" id="SM00192">
    <property type="entry name" value="LDLa"/>
    <property type="match status" value="1"/>
</dbReference>
<dbReference type="InterPro" id="IPR002172">
    <property type="entry name" value="LDrepeatLR_classA_rpt"/>
</dbReference>
<proteinExistence type="predicted"/>
<evidence type="ECO:0000256" key="2">
    <source>
        <dbReference type="PROSITE-ProRule" id="PRU00124"/>
    </source>
</evidence>